<reference evidence="1" key="1">
    <citation type="submission" date="2014-11" db="EMBL/GenBank/DDBJ databases">
        <authorList>
            <person name="Amaro Gonzalez C."/>
        </authorList>
    </citation>
    <scope>NUCLEOTIDE SEQUENCE</scope>
</reference>
<evidence type="ECO:0000313" key="1">
    <source>
        <dbReference type="EMBL" id="JAH39569.1"/>
    </source>
</evidence>
<sequence>MPDYRFRFGTSNEIAVGLLCKGCGFQTTLTQRWVPGRTWKELPNFFVQNVFIDLKKWAYRLFCVRSS</sequence>
<accession>A0A0E9SDW5</accession>
<dbReference type="AlphaFoldDB" id="A0A0E9SDW5"/>
<protein>
    <submittedName>
        <fullName evidence="1">Uncharacterized protein</fullName>
    </submittedName>
</protein>
<proteinExistence type="predicted"/>
<organism evidence="1">
    <name type="scientific">Anguilla anguilla</name>
    <name type="common">European freshwater eel</name>
    <name type="synonym">Muraena anguilla</name>
    <dbReference type="NCBI Taxonomy" id="7936"/>
    <lineage>
        <taxon>Eukaryota</taxon>
        <taxon>Metazoa</taxon>
        <taxon>Chordata</taxon>
        <taxon>Craniata</taxon>
        <taxon>Vertebrata</taxon>
        <taxon>Euteleostomi</taxon>
        <taxon>Actinopterygii</taxon>
        <taxon>Neopterygii</taxon>
        <taxon>Teleostei</taxon>
        <taxon>Anguilliformes</taxon>
        <taxon>Anguillidae</taxon>
        <taxon>Anguilla</taxon>
    </lineage>
</organism>
<reference evidence="1" key="2">
    <citation type="journal article" date="2015" name="Fish Shellfish Immunol.">
        <title>Early steps in the European eel (Anguilla anguilla)-Vibrio vulnificus interaction in the gills: Role of the RtxA13 toxin.</title>
        <authorList>
            <person name="Callol A."/>
            <person name="Pajuelo D."/>
            <person name="Ebbesson L."/>
            <person name="Teles M."/>
            <person name="MacKenzie S."/>
            <person name="Amaro C."/>
        </authorList>
    </citation>
    <scope>NUCLEOTIDE SEQUENCE</scope>
</reference>
<name>A0A0E9SDW5_ANGAN</name>
<dbReference type="EMBL" id="GBXM01069008">
    <property type="protein sequence ID" value="JAH39569.1"/>
    <property type="molecule type" value="Transcribed_RNA"/>
</dbReference>